<dbReference type="PROSITE" id="PS50893">
    <property type="entry name" value="ABC_TRANSPORTER_2"/>
    <property type="match status" value="1"/>
</dbReference>
<dbReference type="NCBIfam" id="TIGR01166">
    <property type="entry name" value="cbiO"/>
    <property type="match status" value="1"/>
</dbReference>
<dbReference type="CDD" id="cd03225">
    <property type="entry name" value="ABC_cobalt_CbiO_domain1"/>
    <property type="match status" value="1"/>
</dbReference>
<dbReference type="AlphaFoldDB" id="A0A857DP91"/>
<dbReference type="Gene3D" id="3.40.50.300">
    <property type="entry name" value="P-loop containing nucleotide triphosphate hydrolases"/>
    <property type="match status" value="1"/>
</dbReference>
<dbReference type="RefSeq" id="WP_038603431.1">
    <property type="nucleotide sequence ID" value="NZ_CP046996.1"/>
</dbReference>
<keyword evidence="3 10" id="KW-0813">Transport</keyword>
<evidence type="ECO:0000256" key="6">
    <source>
        <dbReference type="ARBA" id="ARBA00022840"/>
    </source>
</evidence>
<keyword evidence="4 10" id="KW-1003">Cell membrane</keyword>
<keyword evidence="8 10" id="KW-0472">Membrane</keyword>
<evidence type="ECO:0000256" key="8">
    <source>
        <dbReference type="ARBA" id="ARBA00023136"/>
    </source>
</evidence>
<dbReference type="InterPro" id="IPR003439">
    <property type="entry name" value="ABC_transporter-like_ATP-bd"/>
</dbReference>
<dbReference type="GO" id="GO:0005524">
    <property type="term" value="F:ATP binding"/>
    <property type="evidence" value="ECO:0007669"/>
    <property type="project" value="UniProtKB-UniRule"/>
</dbReference>
<accession>A0A857DP91</accession>
<keyword evidence="7" id="KW-1278">Translocase</keyword>
<gene>
    <name evidence="12" type="ORF">GQ588_14630</name>
</gene>
<evidence type="ECO:0000256" key="1">
    <source>
        <dbReference type="ARBA" id="ARBA00004202"/>
    </source>
</evidence>
<dbReference type="InterPro" id="IPR017871">
    <property type="entry name" value="ABC_transporter-like_CS"/>
</dbReference>
<evidence type="ECO:0000256" key="7">
    <source>
        <dbReference type="ARBA" id="ARBA00022967"/>
    </source>
</evidence>
<evidence type="ECO:0000256" key="10">
    <source>
        <dbReference type="RuleBase" id="RU364103"/>
    </source>
</evidence>
<dbReference type="EMBL" id="CP046996">
    <property type="protein sequence ID" value="QHA01786.1"/>
    <property type="molecule type" value="Genomic_DNA"/>
</dbReference>
<keyword evidence="5 10" id="KW-0547">Nucleotide-binding</keyword>
<evidence type="ECO:0000313" key="12">
    <source>
        <dbReference type="EMBL" id="QHA01786.1"/>
    </source>
</evidence>
<comment type="subcellular location">
    <subcellularLocation>
        <location evidence="1 10">Cell membrane</location>
        <topology evidence="1 10">Peripheral membrane protein</topology>
    </subcellularLocation>
</comment>
<comment type="similarity">
    <text evidence="2 10">Belongs to the ABC transporter superfamily.</text>
</comment>
<dbReference type="InterPro" id="IPR027417">
    <property type="entry name" value="P-loop_NTPase"/>
</dbReference>
<dbReference type="GO" id="GO:0043190">
    <property type="term" value="C:ATP-binding cassette (ABC) transporter complex"/>
    <property type="evidence" value="ECO:0007669"/>
    <property type="project" value="TreeGrafter"/>
</dbReference>
<evidence type="ECO:0000256" key="9">
    <source>
        <dbReference type="ARBA" id="ARBA00025157"/>
    </source>
</evidence>
<evidence type="ECO:0000313" key="13">
    <source>
        <dbReference type="Proteomes" id="UP000430508"/>
    </source>
</evidence>
<dbReference type="GO" id="GO:0042626">
    <property type="term" value="F:ATPase-coupled transmembrane transporter activity"/>
    <property type="evidence" value="ECO:0007669"/>
    <property type="project" value="TreeGrafter"/>
</dbReference>
<dbReference type="PANTHER" id="PTHR43553">
    <property type="entry name" value="HEAVY METAL TRANSPORTER"/>
    <property type="match status" value="1"/>
</dbReference>
<dbReference type="InterPro" id="IPR015856">
    <property type="entry name" value="ABC_transpr_CbiO/EcfA_su"/>
</dbReference>
<evidence type="ECO:0000256" key="2">
    <source>
        <dbReference type="ARBA" id="ARBA00005417"/>
    </source>
</evidence>
<evidence type="ECO:0000256" key="4">
    <source>
        <dbReference type="ARBA" id="ARBA00022475"/>
    </source>
</evidence>
<comment type="function">
    <text evidence="9">Probably part of an ABC transporter complex. Responsible for energy coupling to the transport system.</text>
</comment>
<dbReference type="GO" id="GO:0016887">
    <property type="term" value="F:ATP hydrolysis activity"/>
    <property type="evidence" value="ECO:0007669"/>
    <property type="project" value="InterPro"/>
</dbReference>
<dbReference type="InterPro" id="IPR005876">
    <property type="entry name" value="Co_trans_ATP-bd"/>
</dbReference>
<protein>
    <recommendedName>
        <fullName evidence="10">ABC transporter ATP-binding protein</fullName>
    </recommendedName>
</protein>
<keyword evidence="6 10" id="KW-0067">ATP-binding</keyword>
<comment type="function">
    <text evidence="10">Part of an ABC transporter complex. Responsible for energy coupling to the transport system.</text>
</comment>
<proteinExistence type="inferred from homology"/>
<dbReference type="GO" id="GO:0006824">
    <property type="term" value="P:cobalt ion transport"/>
    <property type="evidence" value="ECO:0007669"/>
    <property type="project" value="InterPro"/>
</dbReference>
<dbReference type="SMART" id="SM00382">
    <property type="entry name" value="AAA"/>
    <property type="match status" value="1"/>
</dbReference>
<feature type="domain" description="ABC transporter" evidence="11">
    <location>
        <begin position="16"/>
        <end position="252"/>
    </location>
</feature>
<dbReference type="PROSITE" id="PS00211">
    <property type="entry name" value="ABC_TRANSPORTER_1"/>
    <property type="match status" value="1"/>
</dbReference>
<evidence type="ECO:0000259" key="11">
    <source>
        <dbReference type="PROSITE" id="PS50893"/>
    </source>
</evidence>
<evidence type="ECO:0000256" key="5">
    <source>
        <dbReference type="ARBA" id="ARBA00022741"/>
    </source>
</evidence>
<dbReference type="InterPro" id="IPR003593">
    <property type="entry name" value="AAA+_ATPase"/>
</dbReference>
<dbReference type="SUPFAM" id="SSF52540">
    <property type="entry name" value="P-loop containing nucleoside triphosphate hydrolases"/>
    <property type="match status" value="1"/>
</dbReference>
<dbReference type="InterPro" id="IPR050095">
    <property type="entry name" value="ECF_ABC_transporter_ATP-bd"/>
</dbReference>
<name>A0A857DP91_9FIRM</name>
<dbReference type="FunFam" id="3.40.50.300:FF:000224">
    <property type="entry name" value="Energy-coupling factor transporter ATP-binding protein EcfA"/>
    <property type="match status" value="1"/>
</dbReference>
<dbReference type="Pfam" id="PF00005">
    <property type="entry name" value="ABC_tran"/>
    <property type="match status" value="1"/>
</dbReference>
<dbReference type="NCBIfam" id="NF010157">
    <property type="entry name" value="PRK13636.1"/>
    <property type="match status" value="1"/>
</dbReference>
<dbReference type="Proteomes" id="UP000430508">
    <property type="component" value="Chromosome"/>
</dbReference>
<reference evidence="12 13" key="1">
    <citation type="submission" date="2019-12" db="EMBL/GenBank/DDBJ databases">
        <title>Sequence classification of anaerobic respiratory reductive dehalogenases: First we see many, then we see few.</title>
        <authorList>
            <person name="Molenda O."/>
            <person name="Puentes Jacome L.A."/>
            <person name="Cao X."/>
            <person name="Nesbo C.L."/>
            <person name="Tang S."/>
            <person name="Morson N."/>
            <person name="Patron J."/>
            <person name="Lomheim L."/>
            <person name="Wishart D.S."/>
            <person name="Edwards E.A."/>
        </authorList>
    </citation>
    <scope>NUCLEOTIDE SEQUENCE [LARGE SCALE GENOMIC DNA]</scope>
    <source>
        <strain evidence="12 13">12DCA</strain>
    </source>
</reference>
<organism evidence="12 13">
    <name type="scientific">Dehalobacter restrictus</name>
    <dbReference type="NCBI Taxonomy" id="55583"/>
    <lineage>
        <taxon>Bacteria</taxon>
        <taxon>Bacillati</taxon>
        <taxon>Bacillota</taxon>
        <taxon>Clostridia</taxon>
        <taxon>Eubacteriales</taxon>
        <taxon>Desulfitobacteriaceae</taxon>
        <taxon>Dehalobacter</taxon>
    </lineage>
</organism>
<dbReference type="PANTHER" id="PTHR43553:SF24">
    <property type="entry name" value="ENERGY-COUPLING FACTOR TRANSPORTER ATP-BINDING PROTEIN ECFA1"/>
    <property type="match status" value="1"/>
</dbReference>
<sequence>MAENGLIENVEAKNILEVRNLHYIYSDGTQALKALSLGIKQGKTTAVLGSNGAGKSTLLLSFNGINKPSGGEVLFKGLPLDYSVKGLKQLRKSVGIVFQDPDKQLFSASVYQDISFGAMNLKLPEEEVRRRVDLAMKRTGISHLKDKPTHSLSFGQKKRAAIAGVLVMEPEVLILDEPTAGLDPLGVSELMKLLRKLQIELNLSVVISTHDIDIVPLYCDYAYVVDDGRLVMEGTPQEVFSHPEEIRRINLRLPRIGHLMEILHDKDGFEFAQPANTISEARKALINWKDTN</sequence>
<evidence type="ECO:0000256" key="3">
    <source>
        <dbReference type="ARBA" id="ARBA00022448"/>
    </source>
</evidence>